<dbReference type="OrthoDB" id="106319at2157"/>
<keyword evidence="2" id="KW-1185">Reference proteome</keyword>
<dbReference type="GeneID" id="32167221"/>
<dbReference type="STRING" id="644295.Metev_1095"/>
<name>D7E930_METEZ</name>
<dbReference type="AlphaFoldDB" id="D7E930"/>
<dbReference type="EMBL" id="CP002069">
    <property type="protein sequence ID" value="ADI73978.1"/>
    <property type="molecule type" value="Genomic_DNA"/>
</dbReference>
<dbReference type="HOGENOM" id="CLU_145177_0_0_2"/>
<sequence precursor="true">MHVVKVVKKVGVAFLVLLLTMSFVGAAADGNEEYITEKSGYIVTPGEDEDTNIGIMKISDLISQGETDWHYKYVSSGINVLNVNLDWGDTSDSLKLTVHTPGGYELGPFYDTDDGSVDGQINIDIENSNGLATGYWGYEIYGEQVDGTEDYTI</sequence>
<protein>
    <submittedName>
        <fullName evidence="1">Uncharacterized protein</fullName>
    </submittedName>
</protein>
<dbReference type="RefSeq" id="WP_013194545.1">
    <property type="nucleotide sequence ID" value="NC_014253.1"/>
</dbReference>
<dbReference type="KEGG" id="mev:Metev_1095"/>
<evidence type="ECO:0000313" key="1">
    <source>
        <dbReference type="EMBL" id="ADI73978.1"/>
    </source>
</evidence>
<accession>D7E930</accession>
<evidence type="ECO:0000313" key="2">
    <source>
        <dbReference type="Proteomes" id="UP000000391"/>
    </source>
</evidence>
<reference evidence="1 2" key="1">
    <citation type="submission" date="2010-06" db="EMBL/GenBank/DDBJ databases">
        <title>Complete sequence chromosome of Methanohalobium evestigatum Z-7303.</title>
        <authorList>
            <consortium name="US DOE Joint Genome Institute"/>
            <person name="Lucas S."/>
            <person name="Copeland A."/>
            <person name="Lapidus A."/>
            <person name="Cheng J.-F."/>
            <person name="Bruce D."/>
            <person name="Goodwin L."/>
            <person name="Pitluck S."/>
            <person name="Saunders E."/>
            <person name="Detter J.C."/>
            <person name="Han C."/>
            <person name="Tapia R."/>
            <person name="Land M."/>
            <person name="Hauser L."/>
            <person name="Kyrpides N."/>
            <person name="Mikhailova N."/>
            <person name="Sieprawska-Lupa M."/>
            <person name="Whitman W.B."/>
            <person name="Anderson I."/>
            <person name="Woyke T."/>
        </authorList>
    </citation>
    <scope>NUCLEOTIDE SEQUENCE [LARGE SCALE GENOMIC DNA]</scope>
    <source>
        <strain evidence="2">ATCC BAA-1072 / DSM 3721 / NBRC 107634 / OCM 161 / Z-7303</strain>
    </source>
</reference>
<gene>
    <name evidence="1" type="ordered locus">Metev_1095</name>
</gene>
<proteinExistence type="predicted"/>
<dbReference type="Proteomes" id="UP000000391">
    <property type="component" value="Chromosome"/>
</dbReference>
<organism evidence="1 2">
    <name type="scientific">Methanohalobium evestigatum (strain ATCC BAA-1072 / DSM 3721 / NBRC 107634 / OCM 161 / Z-7303)</name>
    <dbReference type="NCBI Taxonomy" id="644295"/>
    <lineage>
        <taxon>Archaea</taxon>
        <taxon>Methanobacteriati</taxon>
        <taxon>Methanobacteriota</taxon>
        <taxon>Stenosarchaea group</taxon>
        <taxon>Methanomicrobia</taxon>
        <taxon>Methanosarcinales</taxon>
        <taxon>Methanosarcinaceae</taxon>
        <taxon>Methanohalobium</taxon>
    </lineage>
</organism>